<dbReference type="Gene3D" id="6.10.340.10">
    <property type="match status" value="1"/>
</dbReference>
<dbReference type="CDD" id="cd00082">
    <property type="entry name" value="HisKA"/>
    <property type="match status" value="1"/>
</dbReference>
<evidence type="ECO:0000256" key="8">
    <source>
        <dbReference type="ARBA" id="ARBA00022741"/>
    </source>
</evidence>
<keyword evidence="7 17" id="KW-0812">Transmembrane</keyword>
<dbReference type="PRINTS" id="PR00344">
    <property type="entry name" value="BCTRLSENSOR"/>
</dbReference>
<evidence type="ECO:0000256" key="4">
    <source>
        <dbReference type="ARBA" id="ARBA00022475"/>
    </source>
</evidence>
<evidence type="ECO:0000256" key="6">
    <source>
        <dbReference type="ARBA" id="ARBA00022679"/>
    </source>
</evidence>
<dbReference type="SUPFAM" id="SSF158472">
    <property type="entry name" value="HAMP domain-like"/>
    <property type="match status" value="1"/>
</dbReference>
<keyword evidence="14 17" id="KW-0472">Membrane</keyword>
<keyword evidence="11 17" id="KW-1133">Transmembrane helix</keyword>
<dbReference type="InterPro" id="IPR005467">
    <property type="entry name" value="His_kinase_dom"/>
</dbReference>
<evidence type="ECO:0000313" key="21">
    <source>
        <dbReference type="Proteomes" id="UP001501734"/>
    </source>
</evidence>
<name>A0ABP7VGS2_9BACI</name>
<dbReference type="Pfam" id="PF02518">
    <property type="entry name" value="HATPase_c"/>
    <property type="match status" value="1"/>
</dbReference>
<protein>
    <recommendedName>
        <fullName evidence="16">Heme sensor protein HssS</fullName>
        <ecNumber evidence="3">2.7.13.3</ecNumber>
    </recommendedName>
</protein>
<dbReference type="InterPro" id="IPR050398">
    <property type="entry name" value="HssS/ArlS-like"/>
</dbReference>
<keyword evidence="21" id="KW-1185">Reference proteome</keyword>
<dbReference type="PANTHER" id="PTHR45528">
    <property type="entry name" value="SENSOR HISTIDINE KINASE CPXA"/>
    <property type="match status" value="1"/>
</dbReference>
<dbReference type="Gene3D" id="1.10.287.130">
    <property type="match status" value="1"/>
</dbReference>
<dbReference type="InterPro" id="IPR003661">
    <property type="entry name" value="HisK_dim/P_dom"/>
</dbReference>
<dbReference type="EMBL" id="BAABDL010000051">
    <property type="protein sequence ID" value="GAA4065501.1"/>
    <property type="molecule type" value="Genomic_DNA"/>
</dbReference>
<feature type="transmembrane region" description="Helical" evidence="17">
    <location>
        <begin position="158"/>
        <end position="177"/>
    </location>
</feature>
<keyword evidence="6" id="KW-0808">Transferase</keyword>
<dbReference type="PROSITE" id="PS50885">
    <property type="entry name" value="HAMP"/>
    <property type="match status" value="1"/>
</dbReference>
<dbReference type="SMART" id="SM00304">
    <property type="entry name" value="HAMP"/>
    <property type="match status" value="1"/>
</dbReference>
<organism evidence="20 21">
    <name type="scientific">Amphibacillus indicireducens</name>
    <dbReference type="NCBI Taxonomy" id="1076330"/>
    <lineage>
        <taxon>Bacteria</taxon>
        <taxon>Bacillati</taxon>
        <taxon>Bacillota</taxon>
        <taxon>Bacilli</taxon>
        <taxon>Bacillales</taxon>
        <taxon>Bacillaceae</taxon>
        <taxon>Amphibacillus</taxon>
    </lineage>
</organism>
<dbReference type="SUPFAM" id="SSF47384">
    <property type="entry name" value="Homodimeric domain of signal transducing histidine kinase"/>
    <property type="match status" value="1"/>
</dbReference>
<evidence type="ECO:0000256" key="15">
    <source>
        <dbReference type="ARBA" id="ARBA00037219"/>
    </source>
</evidence>
<keyword evidence="5" id="KW-0597">Phosphoprotein</keyword>
<evidence type="ECO:0000259" key="19">
    <source>
        <dbReference type="PROSITE" id="PS50885"/>
    </source>
</evidence>
<evidence type="ECO:0000256" key="3">
    <source>
        <dbReference type="ARBA" id="ARBA00012438"/>
    </source>
</evidence>
<evidence type="ECO:0000256" key="2">
    <source>
        <dbReference type="ARBA" id="ARBA00004651"/>
    </source>
</evidence>
<comment type="catalytic activity">
    <reaction evidence="1">
        <text>ATP + protein L-histidine = ADP + protein N-phospho-L-histidine.</text>
        <dbReference type="EC" id="2.7.13.3"/>
    </reaction>
</comment>
<evidence type="ECO:0000259" key="18">
    <source>
        <dbReference type="PROSITE" id="PS50109"/>
    </source>
</evidence>
<evidence type="ECO:0000256" key="1">
    <source>
        <dbReference type="ARBA" id="ARBA00000085"/>
    </source>
</evidence>
<dbReference type="InterPro" id="IPR003594">
    <property type="entry name" value="HATPase_dom"/>
</dbReference>
<dbReference type="RefSeq" id="WP_344910976.1">
    <property type="nucleotide sequence ID" value="NZ_BAABDL010000051.1"/>
</dbReference>
<evidence type="ECO:0000256" key="12">
    <source>
        <dbReference type="ARBA" id="ARBA00023012"/>
    </source>
</evidence>
<comment type="function">
    <text evidence="15">Member of the two-component regulatory system HssS/HssR involved in intracellular heme homeostasis and tempering of staphylococcal virulence. HssS functions as a heme sensor histidine kinase which is autophosphorylated at a histidine residue and transfers its phosphate group to an aspartate residue of HssR. HssR/HssS activates the expression of hrtAB, an efflux pump, in response to extracellular heme, hemin, hemoglobin or blood.</text>
</comment>
<dbReference type="EC" id="2.7.13.3" evidence="3"/>
<dbReference type="PANTHER" id="PTHR45528:SF11">
    <property type="entry name" value="HISTIDINE KINASE"/>
    <property type="match status" value="1"/>
</dbReference>
<feature type="transmembrane region" description="Helical" evidence="17">
    <location>
        <begin position="6"/>
        <end position="32"/>
    </location>
</feature>
<gene>
    <name evidence="20" type="ORF">GCM10022410_09950</name>
</gene>
<feature type="domain" description="Histidine kinase" evidence="18">
    <location>
        <begin position="234"/>
        <end position="448"/>
    </location>
</feature>
<dbReference type="InterPro" id="IPR004358">
    <property type="entry name" value="Sig_transdc_His_kin-like_C"/>
</dbReference>
<evidence type="ECO:0000256" key="14">
    <source>
        <dbReference type="ARBA" id="ARBA00023136"/>
    </source>
</evidence>
<keyword evidence="13" id="KW-0843">Virulence</keyword>
<evidence type="ECO:0000256" key="9">
    <source>
        <dbReference type="ARBA" id="ARBA00022777"/>
    </source>
</evidence>
<sequence>MRKSLYWKFSITFVAGVILSIITSYLITSLFIQEEVIFDREMVRNSSYFEGLLELVDHENIAELLELFSEYGIQPVLINLDGQSVIEGVDTDFITTEMIERLETLEPNEVISFTPKRREAVRYIGTRLPSTTVADALFLKIDITSTLTDTKRLTVQSLLLVLLIGSLFILLISRYFVDSIRSITKASEELATGDFSIRLSTDRQDELGRLMRSFNDLAKALGNMDEVRKQFVSNVSHEMQSPLTSIKGYARALKDGLVPEENQQEYLDIIYQEVDRLSRLSNNLLKLASLDAEKDLIKLENYRLDEQIRRVILSTEPLWRDKNIDVELDLSQAYIHADQDLMEQVWLNLIVNAIKYNRENGALYISFYKDEDGLVIRINDTGIGIDHDEIPYIFDRFYKVDQSRSEYRTGNGLGLSIAKKIITIHNGTIEVVSQKGIGTTFFIRLPLN</sequence>
<evidence type="ECO:0000256" key="11">
    <source>
        <dbReference type="ARBA" id="ARBA00022989"/>
    </source>
</evidence>
<dbReference type="Proteomes" id="UP001501734">
    <property type="component" value="Unassembled WGS sequence"/>
</dbReference>
<dbReference type="PROSITE" id="PS50109">
    <property type="entry name" value="HIS_KIN"/>
    <property type="match status" value="1"/>
</dbReference>
<reference evidence="21" key="1">
    <citation type="journal article" date="2019" name="Int. J. Syst. Evol. Microbiol.">
        <title>The Global Catalogue of Microorganisms (GCM) 10K type strain sequencing project: providing services to taxonomists for standard genome sequencing and annotation.</title>
        <authorList>
            <consortium name="The Broad Institute Genomics Platform"/>
            <consortium name="The Broad Institute Genome Sequencing Center for Infectious Disease"/>
            <person name="Wu L."/>
            <person name="Ma J."/>
        </authorList>
    </citation>
    <scope>NUCLEOTIDE SEQUENCE [LARGE SCALE GENOMIC DNA]</scope>
    <source>
        <strain evidence="21">JCM 17250</strain>
    </source>
</reference>
<accession>A0ABP7VGS2</accession>
<dbReference type="CDD" id="cd00075">
    <property type="entry name" value="HATPase"/>
    <property type="match status" value="1"/>
</dbReference>
<keyword evidence="9 20" id="KW-0418">Kinase</keyword>
<dbReference type="InterPro" id="IPR036890">
    <property type="entry name" value="HATPase_C_sf"/>
</dbReference>
<dbReference type="InterPro" id="IPR036097">
    <property type="entry name" value="HisK_dim/P_sf"/>
</dbReference>
<keyword evidence="4" id="KW-1003">Cell membrane</keyword>
<keyword evidence="12" id="KW-0902">Two-component regulatory system</keyword>
<dbReference type="CDD" id="cd06225">
    <property type="entry name" value="HAMP"/>
    <property type="match status" value="1"/>
</dbReference>
<dbReference type="GO" id="GO:0016301">
    <property type="term" value="F:kinase activity"/>
    <property type="evidence" value="ECO:0007669"/>
    <property type="project" value="UniProtKB-KW"/>
</dbReference>
<evidence type="ECO:0000256" key="16">
    <source>
        <dbReference type="ARBA" id="ARBA00040841"/>
    </source>
</evidence>
<feature type="domain" description="HAMP" evidence="19">
    <location>
        <begin position="174"/>
        <end position="226"/>
    </location>
</feature>
<keyword evidence="10" id="KW-0067">ATP-binding</keyword>
<evidence type="ECO:0000256" key="7">
    <source>
        <dbReference type="ARBA" id="ARBA00022692"/>
    </source>
</evidence>
<proteinExistence type="predicted"/>
<dbReference type="SUPFAM" id="SSF55874">
    <property type="entry name" value="ATPase domain of HSP90 chaperone/DNA topoisomerase II/histidine kinase"/>
    <property type="match status" value="1"/>
</dbReference>
<dbReference type="Gene3D" id="3.30.565.10">
    <property type="entry name" value="Histidine kinase-like ATPase, C-terminal domain"/>
    <property type="match status" value="1"/>
</dbReference>
<evidence type="ECO:0000256" key="10">
    <source>
        <dbReference type="ARBA" id="ARBA00022840"/>
    </source>
</evidence>
<dbReference type="Pfam" id="PF00672">
    <property type="entry name" value="HAMP"/>
    <property type="match status" value="1"/>
</dbReference>
<dbReference type="InterPro" id="IPR003660">
    <property type="entry name" value="HAMP_dom"/>
</dbReference>
<dbReference type="SMART" id="SM00387">
    <property type="entry name" value="HATPase_c"/>
    <property type="match status" value="1"/>
</dbReference>
<dbReference type="SMART" id="SM00388">
    <property type="entry name" value="HisKA"/>
    <property type="match status" value="1"/>
</dbReference>
<evidence type="ECO:0000256" key="13">
    <source>
        <dbReference type="ARBA" id="ARBA00023026"/>
    </source>
</evidence>
<keyword evidence="8" id="KW-0547">Nucleotide-binding</keyword>
<evidence type="ECO:0000256" key="17">
    <source>
        <dbReference type="SAM" id="Phobius"/>
    </source>
</evidence>
<comment type="subcellular location">
    <subcellularLocation>
        <location evidence="2">Cell membrane</location>
        <topology evidence="2">Multi-pass membrane protein</topology>
    </subcellularLocation>
</comment>
<comment type="caution">
    <text evidence="20">The sequence shown here is derived from an EMBL/GenBank/DDBJ whole genome shotgun (WGS) entry which is preliminary data.</text>
</comment>
<evidence type="ECO:0000256" key="5">
    <source>
        <dbReference type="ARBA" id="ARBA00022553"/>
    </source>
</evidence>
<dbReference type="Pfam" id="PF00512">
    <property type="entry name" value="HisKA"/>
    <property type="match status" value="1"/>
</dbReference>
<evidence type="ECO:0000313" key="20">
    <source>
        <dbReference type="EMBL" id="GAA4065501.1"/>
    </source>
</evidence>